<proteinExistence type="predicted"/>
<dbReference type="EMBL" id="MZGT01000029">
    <property type="protein sequence ID" value="OPJ61612.1"/>
    <property type="molecule type" value="Genomic_DNA"/>
</dbReference>
<organism evidence="1 2">
    <name type="scientific">Clostridium chromiireducens</name>
    <dbReference type="NCBI Taxonomy" id="225345"/>
    <lineage>
        <taxon>Bacteria</taxon>
        <taxon>Bacillati</taxon>
        <taxon>Bacillota</taxon>
        <taxon>Clostridia</taxon>
        <taxon>Eubacteriales</taxon>
        <taxon>Clostridiaceae</taxon>
        <taxon>Clostridium</taxon>
    </lineage>
</organism>
<name>A0A1V4INI3_9CLOT</name>
<accession>A0A1V4INI3</accession>
<protein>
    <submittedName>
        <fullName evidence="1">Uncharacterized protein</fullName>
    </submittedName>
</protein>
<dbReference type="AlphaFoldDB" id="A0A1V4INI3"/>
<sequence>MASIEQFEYFELNPNEFNSTEIPVSIMPYVISEVFIDEVIPGDLIWINAVIGGVDNDNETKAASLNINLYKGNVFIPGKEIYSSYIEVDKDGDGDITNVPLSYVDPINKAATNVRYVLTVQLTSNVKNVFIRGPITFTALRIRP</sequence>
<dbReference type="Proteomes" id="UP000191056">
    <property type="component" value="Unassembled WGS sequence"/>
</dbReference>
<dbReference type="OrthoDB" id="2082607at2"/>
<evidence type="ECO:0000313" key="2">
    <source>
        <dbReference type="Proteomes" id="UP000191056"/>
    </source>
</evidence>
<reference evidence="1 2" key="1">
    <citation type="submission" date="2017-03" db="EMBL/GenBank/DDBJ databases">
        <title>Genome sequence of Clostridium chromiireducens DSM 23318.</title>
        <authorList>
            <person name="Poehlein A."/>
            <person name="Daniel R."/>
        </authorList>
    </citation>
    <scope>NUCLEOTIDE SEQUENCE [LARGE SCALE GENOMIC DNA]</scope>
    <source>
        <strain evidence="1 2">DSM 23318</strain>
    </source>
</reference>
<keyword evidence="2" id="KW-1185">Reference proteome</keyword>
<gene>
    <name evidence="1" type="ORF">CLCHR_24060</name>
</gene>
<evidence type="ECO:0000313" key="1">
    <source>
        <dbReference type="EMBL" id="OPJ61612.1"/>
    </source>
</evidence>
<dbReference type="RefSeq" id="WP_079440032.1">
    <property type="nucleotide sequence ID" value="NZ_MZGT01000029.1"/>
</dbReference>
<comment type="caution">
    <text evidence="1">The sequence shown here is derived from an EMBL/GenBank/DDBJ whole genome shotgun (WGS) entry which is preliminary data.</text>
</comment>